<protein>
    <submittedName>
        <fullName evidence="2">Uncharacterized protein</fullName>
    </submittedName>
</protein>
<dbReference type="RefSeq" id="WP_252619954.1">
    <property type="nucleotide sequence ID" value="NZ_CP099490.1"/>
</dbReference>
<accession>A0ABY4YGQ9</accession>
<evidence type="ECO:0000313" key="2">
    <source>
        <dbReference type="EMBL" id="USQ75528.1"/>
    </source>
</evidence>
<dbReference type="EMBL" id="CP099490">
    <property type="protein sequence ID" value="USQ75528.1"/>
    <property type="molecule type" value="Genomic_DNA"/>
</dbReference>
<organism evidence="2 3">
    <name type="scientific">Ornithinimicrobium cryptoxanthini</name>
    <dbReference type="NCBI Taxonomy" id="2934161"/>
    <lineage>
        <taxon>Bacteria</taxon>
        <taxon>Bacillati</taxon>
        <taxon>Actinomycetota</taxon>
        <taxon>Actinomycetes</taxon>
        <taxon>Micrococcales</taxon>
        <taxon>Ornithinimicrobiaceae</taxon>
        <taxon>Ornithinimicrobium</taxon>
    </lineage>
</organism>
<reference evidence="2" key="1">
    <citation type="submission" date="2022-06" db="EMBL/GenBank/DDBJ databases">
        <title>Ornithinimicrobium JY.X270.</title>
        <authorList>
            <person name="Huang Y."/>
        </authorList>
    </citation>
    <scope>NUCLEOTIDE SEQUENCE</scope>
    <source>
        <strain evidence="2">JY.X270</strain>
    </source>
</reference>
<sequence length="323" mass="35652">MIKAQVFYAQMPLQYAGTAAAATIVDQDDAESSVPADVRSWLGRLRLLEGVPFANLIADAELLPPESIRWFYLDRRWTDALVQGALSVGTVNSDDRVQLTNAYPAIREELDTEERNARRRAGSERFGGQVDAISGFVMRSQVIAGYPGMHVRAFAMEPDGAVDAQFTEDEPERMRLLRLERLAPAVLFCLFDGIPSVVHMEEPRQGVQFGFDASGPPGQISASLPPRSAESGDDLEGVHPVEVPFRSGDRTSGVVDIQRLEDRLRGPATGGNEMDSAEYALQLVRYPFRQVWGETRRTPIASVFTPVVPYEVLAQHFLTFGGQ</sequence>
<feature type="region of interest" description="Disordered" evidence="1">
    <location>
        <begin position="213"/>
        <end position="234"/>
    </location>
</feature>
<gene>
    <name evidence="2" type="ORF">NF557_13025</name>
</gene>
<name>A0ABY4YGQ9_9MICO</name>
<keyword evidence="3" id="KW-1185">Reference proteome</keyword>
<proteinExistence type="predicted"/>
<dbReference type="Proteomes" id="UP001056535">
    <property type="component" value="Chromosome"/>
</dbReference>
<evidence type="ECO:0000313" key="3">
    <source>
        <dbReference type="Proteomes" id="UP001056535"/>
    </source>
</evidence>
<evidence type="ECO:0000256" key="1">
    <source>
        <dbReference type="SAM" id="MobiDB-lite"/>
    </source>
</evidence>